<dbReference type="GO" id="GO:0016020">
    <property type="term" value="C:membrane"/>
    <property type="evidence" value="ECO:0007669"/>
    <property type="project" value="InterPro"/>
</dbReference>
<dbReference type="GO" id="GO:0000155">
    <property type="term" value="F:phosphorelay sensor kinase activity"/>
    <property type="evidence" value="ECO:0007669"/>
    <property type="project" value="InterPro"/>
</dbReference>
<dbReference type="InterPro" id="IPR050640">
    <property type="entry name" value="Bact_2-comp_sensor_kinase"/>
</dbReference>
<feature type="domain" description="Histidine kinase/HSP90-like ATPase" evidence="2">
    <location>
        <begin position="296"/>
        <end position="411"/>
    </location>
</feature>
<accession>A0A0L6W0P3</accession>
<dbReference type="Pfam" id="PF02518">
    <property type="entry name" value="HATPase_c"/>
    <property type="match status" value="1"/>
</dbReference>
<dbReference type="Proteomes" id="UP000037175">
    <property type="component" value="Unassembled WGS sequence"/>
</dbReference>
<dbReference type="PANTHER" id="PTHR34220:SF7">
    <property type="entry name" value="SENSOR HISTIDINE KINASE YPDA"/>
    <property type="match status" value="1"/>
</dbReference>
<sequence length="417" mass="46429">MQEYGVESLTEIIDIEVLQEVQDKFAQATGLAAVIADKDGNPLTRPSCFTRFCELIRSTPGGLVKCQQSDAKLGLMASQSQKPVMAYCHAGLMDLAAPIIVNGKHLGSVLCGQVLPEKSPSKNRELAAYLFNCLGNLPDGDKLVEELPVMSTVRFEAAAGLLQIMAQYIVQIGINSLNEKLVNQKNMELMQEEASRIRLENDLKTMELKALQSQVNPHFLFNTLNTIVRLAMIEGAEETEKVSYALAHLLRYTLRRIEQEVTLLDEVKHVEEYLMIQQYRYGDRLKSEIDISEKAARLKLPILTLQPLVENAIVHGLEPKIEGGNIRIAAAEEGSIVRITVEDNGMGMTEQRLQEICHSLAAQTGRGHTTGIGFTNVIKRLSHYFGEKFSYEIHSEIAKGTRILLKCPLPEEVENDV</sequence>
<keyword evidence="3" id="KW-0418">Kinase</keyword>
<dbReference type="InterPro" id="IPR036890">
    <property type="entry name" value="HATPase_C_sf"/>
</dbReference>
<proteinExistence type="predicted"/>
<dbReference type="PATRIC" id="fig|281456.6.peg.2584"/>
<dbReference type="Gene3D" id="3.30.565.10">
    <property type="entry name" value="Histidine kinase-like ATPase, C-terminal domain"/>
    <property type="match status" value="1"/>
</dbReference>
<name>A0A0L6W0P3_9FIRM</name>
<dbReference type="AlphaFoldDB" id="A0A0L6W0P3"/>
<dbReference type="PANTHER" id="PTHR34220">
    <property type="entry name" value="SENSOR HISTIDINE KINASE YPDA"/>
    <property type="match status" value="1"/>
</dbReference>
<dbReference type="InterPro" id="IPR010559">
    <property type="entry name" value="Sig_transdc_His_kin_internal"/>
</dbReference>
<dbReference type="Pfam" id="PF06580">
    <property type="entry name" value="His_kinase"/>
    <property type="match status" value="1"/>
</dbReference>
<feature type="coiled-coil region" evidence="1">
    <location>
        <begin position="182"/>
        <end position="209"/>
    </location>
</feature>
<protein>
    <submittedName>
        <fullName evidence="3">Histidine kinase</fullName>
    </submittedName>
</protein>
<organism evidence="3 4">
    <name type="scientific">Thermincola ferriacetica</name>
    <dbReference type="NCBI Taxonomy" id="281456"/>
    <lineage>
        <taxon>Bacteria</taxon>
        <taxon>Bacillati</taxon>
        <taxon>Bacillota</taxon>
        <taxon>Clostridia</taxon>
        <taxon>Eubacteriales</taxon>
        <taxon>Thermincolaceae</taxon>
        <taxon>Thermincola</taxon>
    </lineage>
</organism>
<dbReference type="SUPFAM" id="SSF55874">
    <property type="entry name" value="ATPase domain of HSP90 chaperone/DNA topoisomerase II/histidine kinase"/>
    <property type="match status" value="1"/>
</dbReference>
<reference evidence="4" key="1">
    <citation type="submission" date="2015-07" db="EMBL/GenBank/DDBJ databases">
        <title>Complete Genome of Thermincola ferriacetica strain Z-0001T.</title>
        <authorList>
            <person name="Lusk B."/>
            <person name="Badalamenti J.P."/>
            <person name="Parameswaran P."/>
            <person name="Bond D.R."/>
            <person name="Torres C.I."/>
        </authorList>
    </citation>
    <scope>NUCLEOTIDE SEQUENCE [LARGE SCALE GENOMIC DNA]</scope>
    <source>
        <strain evidence="4">Z-0001</strain>
    </source>
</reference>
<evidence type="ECO:0000256" key="1">
    <source>
        <dbReference type="SAM" id="Coils"/>
    </source>
</evidence>
<dbReference type="InterPro" id="IPR003594">
    <property type="entry name" value="HATPase_dom"/>
</dbReference>
<evidence type="ECO:0000313" key="3">
    <source>
        <dbReference type="EMBL" id="KNZ68948.1"/>
    </source>
</evidence>
<gene>
    <name evidence="3" type="ORF">Tfer_2437</name>
</gene>
<dbReference type="RefSeq" id="WP_052218557.1">
    <property type="nucleotide sequence ID" value="NZ_LGTE01000019.1"/>
</dbReference>
<evidence type="ECO:0000259" key="2">
    <source>
        <dbReference type="SMART" id="SM00387"/>
    </source>
</evidence>
<dbReference type="SMART" id="SM00387">
    <property type="entry name" value="HATPase_c"/>
    <property type="match status" value="1"/>
</dbReference>
<dbReference type="EMBL" id="LGTE01000019">
    <property type="protein sequence ID" value="KNZ68948.1"/>
    <property type="molecule type" value="Genomic_DNA"/>
</dbReference>
<keyword evidence="1" id="KW-0175">Coiled coil</keyword>
<keyword evidence="3" id="KW-0808">Transferase</keyword>
<keyword evidence="4" id="KW-1185">Reference proteome</keyword>
<dbReference type="Pfam" id="PF10114">
    <property type="entry name" value="PocR"/>
    <property type="match status" value="1"/>
</dbReference>
<dbReference type="InterPro" id="IPR018771">
    <property type="entry name" value="PocR_dom"/>
</dbReference>
<evidence type="ECO:0000313" key="4">
    <source>
        <dbReference type="Proteomes" id="UP000037175"/>
    </source>
</evidence>
<comment type="caution">
    <text evidence="3">The sequence shown here is derived from an EMBL/GenBank/DDBJ whole genome shotgun (WGS) entry which is preliminary data.</text>
</comment>